<dbReference type="Proteomes" id="UP001501475">
    <property type="component" value="Unassembled WGS sequence"/>
</dbReference>
<feature type="region of interest" description="Disordered" evidence="1">
    <location>
        <begin position="31"/>
        <end position="95"/>
    </location>
</feature>
<accession>A0ABN2K256</accession>
<feature type="compositionally biased region" description="Gly residues" evidence="1">
    <location>
        <begin position="149"/>
        <end position="160"/>
    </location>
</feature>
<organism evidence="2 3">
    <name type="scientific">Nostocoides vanveenii</name>
    <dbReference type="NCBI Taxonomy" id="330835"/>
    <lineage>
        <taxon>Bacteria</taxon>
        <taxon>Bacillati</taxon>
        <taxon>Actinomycetota</taxon>
        <taxon>Actinomycetes</taxon>
        <taxon>Micrococcales</taxon>
        <taxon>Intrasporangiaceae</taxon>
        <taxon>Nostocoides</taxon>
    </lineage>
</organism>
<dbReference type="EMBL" id="BAAAPN010000011">
    <property type="protein sequence ID" value="GAA1746830.1"/>
    <property type="molecule type" value="Genomic_DNA"/>
</dbReference>
<feature type="compositionally biased region" description="Basic and acidic residues" evidence="1">
    <location>
        <begin position="133"/>
        <end position="148"/>
    </location>
</feature>
<evidence type="ECO:0000313" key="2">
    <source>
        <dbReference type="EMBL" id="GAA1746830.1"/>
    </source>
</evidence>
<comment type="caution">
    <text evidence="2">The sequence shown here is derived from an EMBL/GenBank/DDBJ whole genome shotgun (WGS) entry which is preliminary data.</text>
</comment>
<keyword evidence="3" id="KW-1185">Reference proteome</keyword>
<name>A0ABN2K256_9MICO</name>
<evidence type="ECO:0000313" key="3">
    <source>
        <dbReference type="Proteomes" id="UP001501475"/>
    </source>
</evidence>
<reference evidence="2 3" key="1">
    <citation type="journal article" date="2019" name="Int. J. Syst. Evol. Microbiol.">
        <title>The Global Catalogue of Microorganisms (GCM) 10K type strain sequencing project: providing services to taxonomists for standard genome sequencing and annotation.</title>
        <authorList>
            <consortium name="The Broad Institute Genomics Platform"/>
            <consortium name="The Broad Institute Genome Sequencing Center for Infectious Disease"/>
            <person name="Wu L."/>
            <person name="Ma J."/>
        </authorList>
    </citation>
    <scope>NUCLEOTIDE SEQUENCE [LARGE SCALE GENOMIC DNA]</scope>
    <source>
        <strain evidence="2 3">JCM 15591</strain>
    </source>
</reference>
<dbReference type="RefSeq" id="WP_344061469.1">
    <property type="nucleotide sequence ID" value="NZ_BAAAPN010000011.1"/>
</dbReference>
<protein>
    <submittedName>
        <fullName evidence="2">Uncharacterized protein</fullName>
    </submittedName>
</protein>
<evidence type="ECO:0000256" key="1">
    <source>
        <dbReference type="SAM" id="MobiDB-lite"/>
    </source>
</evidence>
<sequence>MNDDRSERADALADEAARLFDAVEAVTGLCASSRQTRSRPPRQQSAQRPAPPVEPDAAGWQPPADADDASAGPAEANQPPSSHPGGEHPTTCTWCPVCRGVDTLRAVDPDTVARLADAVGMLATALGELAGTLRERLPVPRHDDRGRPGDPGGPGEGDGPARGHRPAPSSVAARDGLDATWSRGGGGGRGTAYDIPVLGEEEN</sequence>
<feature type="region of interest" description="Disordered" evidence="1">
    <location>
        <begin position="133"/>
        <end position="203"/>
    </location>
</feature>
<proteinExistence type="predicted"/>
<gene>
    <name evidence="2" type="ORF">GCM10009810_04400</name>
</gene>